<dbReference type="CDD" id="cd00054">
    <property type="entry name" value="EGF_CA"/>
    <property type="match status" value="2"/>
</dbReference>
<evidence type="ECO:0000256" key="3">
    <source>
        <dbReference type="ARBA" id="ARBA00022737"/>
    </source>
</evidence>
<keyword evidence="9" id="KW-1185">Reference proteome</keyword>
<dbReference type="Proteomes" id="UP001159428">
    <property type="component" value="Unassembled WGS sequence"/>
</dbReference>
<dbReference type="PROSITE" id="PS00010">
    <property type="entry name" value="ASX_HYDROXYL"/>
    <property type="match status" value="1"/>
</dbReference>
<dbReference type="InterPro" id="IPR000152">
    <property type="entry name" value="EGF-type_Asp/Asn_hydroxyl_site"/>
</dbReference>
<proteinExistence type="predicted"/>
<name>A0AAU9XZV8_9CNID</name>
<comment type="caution">
    <text evidence="5">Lacks conserved residue(s) required for the propagation of feature annotation.</text>
</comment>
<dbReference type="FunFam" id="2.10.25.10:FF:000038">
    <property type="entry name" value="Fibrillin 2"/>
    <property type="match status" value="1"/>
</dbReference>
<keyword evidence="3" id="KW-0677">Repeat</keyword>
<sequence length="508" mass="57405">MHSVSICLRLLLLCFVIPSAVRSQDFCVADQCRILEFSPEKAFEEKRLIQHTIRIVEVVDPRFCENLCYMEPDCVSINLDKREDRHGNYKCELNNVTHEGYEHQLEDHEVFFYHAAESNCVKSPCKNNARCQSGFTDKGYRCICRPGFNGQRCSEDIDECVRGLHNCSLNAYCNNTKGSYNCTCKPGFIGNGRECEGITSCKEFYDKGKKANMSIVVTLLIDSQPVPVLCHLGNFGCGDGGWTPVMKIDGTKTTFHYNKLYWSDYRELNPTGGQTGFDEQETKLPTYWNTSFSQICLGMKIDQQLRFIVIKKQADSLFSLIADGKYRNTSLGRETWKSLIGSDASLQLNCNKEGFNANCGGKISSKARIGIVGKKKKNNCSNCTSRVGFGTGGWPFFSISCGNTAKGKLSITAIGYILCTIQENSSRQALYNVFCFSLPSFFGNLFYSYQGSQITRFSSCSVHTIGPCSRKYKNRFGPLFQTTFHYNAHYWRNYHEFSVEKLGLTNKK</sequence>
<evidence type="ECO:0000313" key="9">
    <source>
        <dbReference type="Proteomes" id="UP001159428"/>
    </source>
</evidence>
<evidence type="ECO:0000256" key="6">
    <source>
        <dbReference type="SAM" id="SignalP"/>
    </source>
</evidence>
<dbReference type="PANTHER" id="PTHR24039">
    <property type="entry name" value="FIBRILLIN-RELATED"/>
    <property type="match status" value="1"/>
</dbReference>
<evidence type="ECO:0000256" key="4">
    <source>
        <dbReference type="ARBA" id="ARBA00023157"/>
    </source>
</evidence>
<gene>
    <name evidence="8" type="ORF">PMEA_00032599</name>
</gene>
<feature type="disulfide bond" evidence="5">
    <location>
        <begin position="144"/>
        <end position="153"/>
    </location>
</feature>
<dbReference type="PROSITE" id="PS00022">
    <property type="entry name" value="EGF_1"/>
    <property type="match status" value="1"/>
</dbReference>
<dbReference type="Gene3D" id="2.10.25.10">
    <property type="entry name" value="Laminin"/>
    <property type="match status" value="2"/>
</dbReference>
<feature type="disulfide bond" evidence="5">
    <location>
        <begin position="125"/>
        <end position="142"/>
    </location>
</feature>
<keyword evidence="1 5" id="KW-0245">EGF-like domain</keyword>
<dbReference type="SMART" id="SM00181">
    <property type="entry name" value="EGF"/>
    <property type="match status" value="2"/>
</dbReference>
<dbReference type="PROSITE" id="PS01186">
    <property type="entry name" value="EGF_2"/>
    <property type="match status" value="2"/>
</dbReference>
<keyword evidence="4 5" id="KW-1015">Disulfide bond</keyword>
<dbReference type="Pfam" id="PF00008">
    <property type="entry name" value="EGF"/>
    <property type="match status" value="1"/>
</dbReference>
<dbReference type="InterPro" id="IPR001881">
    <property type="entry name" value="EGF-like_Ca-bd_dom"/>
</dbReference>
<protein>
    <recommendedName>
        <fullName evidence="7">EGF-like domain-containing protein</fullName>
    </recommendedName>
</protein>
<dbReference type="InterPro" id="IPR024731">
    <property type="entry name" value="NELL2-like_EGF"/>
</dbReference>
<feature type="domain" description="EGF-like" evidence="7">
    <location>
        <begin position="116"/>
        <end position="154"/>
    </location>
</feature>
<feature type="signal peptide" evidence="6">
    <location>
        <begin position="1"/>
        <end position="23"/>
    </location>
</feature>
<dbReference type="InterPro" id="IPR018097">
    <property type="entry name" value="EGF_Ca-bd_CS"/>
</dbReference>
<evidence type="ECO:0000256" key="1">
    <source>
        <dbReference type="ARBA" id="ARBA00022536"/>
    </source>
</evidence>
<comment type="caution">
    <text evidence="8">The sequence shown here is derived from an EMBL/GenBank/DDBJ whole genome shotgun (WGS) entry which is preliminary data.</text>
</comment>
<dbReference type="Pfam" id="PF12947">
    <property type="entry name" value="EGF_3"/>
    <property type="match status" value="1"/>
</dbReference>
<dbReference type="SMART" id="SM00179">
    <property type="entry name" value="EGF_CA"/>
    <property type="match status" value="2"/>
</dbReference>
<dbReference type="GO" id="GO:0005509">
    <property type="term" value="F:calcium ion binding"/>
    <property type="evidence" value="ECO:0007669"/>
    <property type="project" value="InterPro"/>
</dbReference>
<evidence type="ECO:0000256" key="2">
    <source>
        <dbReference type="ARBA" id="ARBA00022729"/>
    </source>
</evidence>
<evidence type="ECO:0000259" key="7">
    <source>
        <dbReference type="PROSITE" id="PS50026"/>
    </source>
</evidence>
<keyword evidence="2 6" id="KW-0732">Signal</keyword>
<dbReference type="AlphaFoldDB" id="A0AAU9XZV8"/>
<feature type="chain" id="PRO_5043314351" description="EGF-like domain-containing protein" evidence="6">
    <location>
        <begin position="24"/>
        <end position="508"/>
    </location>
</feature>
<dbReference type="PROSITE" id="PS50026">
    <property type="entry name" value="EGF_3"/>
    <property type="match status" value="2"/>
</dbReference>
<accession>A0AAU9XZV8</accession>
<reference evidence="8 9" key="1">
    <citation type="submission" date="2022-05" db="EMBL/GenBank/DDBJ databases">
        <authorList>
            <consortium name="Genoscope - CEA"/>
            <person name="William W."/>
        </authorList>
    </citation>
    <scope>NUCLEOTIDE SEQUENCE [LARGE SCALE GENOMIC DNA]</scope>
</reference>
<dbReference type="SUPFAM" id="SSF57196">
    <property type="entry name" value="EGF/Laminin"/>
    <property type="match status" value="2"/>
</dbReference>
<feature type="domain" description="EGF-like" evidence="7">
    <location>
        <begin position="156"/>
        <end position="196"/>
    </location>
</feature>
<evidence type="ECO:0000256" key="5">
    <source>
        <dbReference type="PROSITE-ProRule" id="PRU00076"/>
    </source>
</evidence>
<dbReference type="InterPro" id="IPR000742">
    <property type="entry name" value="EGF"/>
</dbReference>
<dbReference type="PROSITE" id="PS01187">
    <property type="entry name" value="EGF_CA"/>
    <property type="match status" value="1"/>
</dbReference>
<evidence type="ECO:0000313" key="8">
    <source>
        <dbReference type="EMBL" id="CAH3160915.1"/>
    </source>
</evidence>
<dbReference type="EMBL" id="CALNXJ010000077">
    <property type="protein sequence ID" value="CAH3160915.1"/>
    <property type="molecule type" value="Genomic_DNA"/>
</dbReference>
<organism evidence="8 9">
    <name type="scientific">Pocillopora meandrina</name>
    <dbReference type="NCBI Taxonomy" id="46732"/>
    <lineage>
        <taxon>Eukaryota</taxon>
        <taxon>Metazoa</taxon>
        <taxon>Cnidaria</taxon>
        <taxon>Anthozoa</taxon>
        <taxon>Hexacorallia</taxon>
        <taxon>Scleractinia</taxon>
        <taxon>Astrocoeniina</taxon>
        <taxon>Pocilloporidae</taxon>
        <taxon>Pocillopora</taxon>
    </lineage>
</organism>